<dbReference type="InterPro" id="IPR021109">
    <property type="entry name" value="Peptidase_aspartic_dom_sf"/>
</dbReference>
<dbReference type="SUPFAM" id="SSF50630">
    <property type="entry name" value="Acid proteases"/>
    <property type="match status" value="1"/>
</dbReference>
<dbReference type="EMBL" id="JARJLG010000094">
    <property type="protein sequence ID" value="KAJ7747401.1"/>
    <property type="molecule type" value="Genomic_DNA"/>
</dbReference>
<protein>
    <submittedName>
        <fullName evidence="1">Uncharacterized protein</fullName>
    </submittedName>
</protein>
<evidence type="ECO:0000313" key="2">
    <source>
        <dbReference type="Proteomes" id="UP001215280"/>
    </source>
</evidence>
<gene>
    <name evidence="1" type="ORF">DFH07DRAFT_694301</name>
</gene>
<keyword evidence="2" id="KW-1185">Reference proteome</keyword>
<feature type="non-terminal residue" evidence="1">
    <location>
        <position position="144"/>
    </location>
</feature>
<name>A0AAD7IPH6_9AGAR</name>
<dbReference type="CDD" id="cd00303">
    <property type="entry name" value="retropepsin_like"/>
    <property type="match status" value="1"/>
</dbReference>
<sequence>HSSTIRRPDTVGLLDQPVRPYKETACISVLVNINGVDAYVLIDSGSTTNSMTPEFAHATRAPRITLTEQVTLQLGCVGSRSRINYGTRVPIDFGGLKGHVYFDQVNLDRYDCILGTPLLNRHGGVIDFFRRELHLSNGRSIPAI</sequence>
<evidence type="ECO:0000313" key="1">
    <source>
        <dbReference type="EMBL" id="KAJ7747401.1"/>
    </source>
</evidence>
<accession>A0AAD7IPH6</accession>
<dbReference type="Gene3D" id="2.40.70.10">
    <property type="entry name" value="Acid Proteases"/>
    <property type="match status" value="1"/>
</dbReference>
<dbReference type="Pfam" id="PF08284">
    <property type="entry name" value="RVP_2"/>
    <property type="match status" value="1"/>
</dbReference>
<comment type="caution">
    <text evidence="1">The sequence shown here is derived from an EMBL/GenBank/DDBJ whole genome shotgun (WGS) entry which is preliminary data.</text>
</comment>
<reference evidence="1" key="1">
    <citation type="submission" date="2023-03" db="EMBL/GenBank/DDBJ databases">
        <title>Massive genome expansion in bonnet fungi (Mycena s.s.) driven by repeated elements and novel gene families across ecological guilds.</title>
        <authorList>
            <consortium name="Lawrence Berkeley National Laboratory"/>
            <person name="Harder C.B."/>
            <person name="Miyauchi S."/>
            <person name="Viragh M."/>
            <person name="Kuo A."/>
            <person name="Thoen E."/>
            <person name="Andreopoulos B."/>
            <person name="Lu D."/>
            <person name="Skrede I."/>
            <person name="Drula E."/>
            <person name="Henrissat B."/>
            <person name="Morin E."/>
            <person name="Kohler A."/>
            <person name="Barry K."/>
            <person name="LaButti K."/>
            <person name="Morin E."/>
            <person name="Salamov A."/>
            <person name="Lipzen A."/>
            <person name="Mereny Z."/>
            <person name="Hegedus B."/>
            <person name="Baldrian P."/>
            <person name="Stursova M."/>
            <person name="Weitz H."/>
            <person name="Taylor A."/>
            <person name="Grigoriev I.V."/>
            <person name="Nagy L.G."/>
            <person name="Martin F."/>
            <person name="Kauserud H."/>
        </authorList>
    </citation>
    <scope>NUCLEOTIDE SEQUENCE</scope>
    <source>
        <strain evidence="1">CBHHK188m</strain>
    </source>
</reference>
<proteinExistence type="predicted"/>
<dbReference type="Proteomes" id="UP001215280">
    <property type="component" value="Unassembled WGS sequence"/>
</dbReference>
<feature type="non-terminal residue" evidence="1">
    <location>
        <position position="1"/>
    </location>
</feature>
<organism evidence="1 2">
    <name type="scientific">Mycena maculata</name>
    <dbReference type="NCBI Taxonomy" id="230809"/>
    <lineage>
        <taxon>Eukaryota</taxon>
        <taxon>Fungi</taxon>
        <taxon>Dikarya</taxon>
        <taxon>Basidiomycota</taxon>
        <taxon>Agaricomycotina</taxon>
        <taxon>Agaricomycetes</taxon>
        <taxon>Agaricomycetidae</taxon>
        <taxon>Agaricales</taxon>
        <taxon>Marasmiineae</taxon>
        <taxon>Mycenaceae</taxon>
        <taxon>Mycena</taxon>
    </lineage>
</organism>
<dbReference type="AlphaFoldDB" id="A0AAD7IPH6"/>